<dbReference type="EMBL" id="CP006696">
    <property type="protein sequence ID" value="AIC10327.1"/>
    <property type="molecule type" value="Genomic_DNA"/>
</dbReference>
<name>A0A060HBM4_XYLFS</name>
<dbReference type="PROSITE" id="PS51257">
    <property type="entry name" value="PROKAR_LIPOPROTEIN"/>
    <property type="match status" value="1"/>
</dbReference>
<evidence type="ECO:0008006" key="3">
    <source>
        <dbReference type="Google" id="ProtNLM"/>
    </source>
</evidence>
<dbReference type="RefSeq" id="WP_004572890.1">
    <property type="nucleotide sequence ID" value="NZ_CP006696.1"/>
</dbReference>
<evidence type="ECO:0000313" key="1">
    <source>
        <dbReference type="EMBL" id="AIC10327.1"/>
    </source>
</evidence>
<gene>
    <name evidence="1" type="ORF">D934_09510</name>
</gene>
<evidence type="ECO:0000313" key="2">
    <source>
        <dbReference type="Proteomes" id="UP000027215"/>
    </source>
</evidence>
<reference evidence="1 2" key="1">
    <citation type="submission" date="2013-08" db="EMBL/GenBank/DDBJ databases">
        <authorList>
            <person name="Stouthamer R."/>
            <person name="Nunney L."/>
        </authorList>
    </citation>
    <scope>NUCLEOTIDE SEQUENCE [LARGE SCALE GENOMIC DNA]</scope>
    <source>
        <strain evidence="2">ann-1</strain>
    </source>
</reference>
<dbReference type="PATRIC" id="fig|155920.8.peg.2222"/>
<sequence length="157" mass="17136">MRFAINLIVSMLCALLLAGCGPVRRISEPTVNIQQLSVDKKDIWSIDLRLQNYSNVPMHFQRAMLSLETGSQVAGTLDVKISLLIGPESVDVTSIQLQPSALGKIAVADALAGNHSLPYRLKGKVWATLEGSNKPREFEIDTRNMLNMAPGLPGVLR</sequence>
<dbReference type="AlphaFoldDB" id="A0A060HBM4"/>
<organism evidence="1 2">
    <name type="scientific">Xylella fastidiosa subsp. sandyi Ann-1</name>
    <dbReference type="NCBI Taxonomy" id="155920"/>
    <lineage>
        <taxon>Bacteria</taxon>
        <taxon>Pseudomonadati</taxon>
        <taxon>Pseudomonadota</taxon>
        <taxon>Gammaproteobacteria</taxon>
        <taxon>Lysobacterales</taxon>
        <taxon>Lysobacteraceae</taxon>
        <taxon>Xylella</taxon>
    </lineage>
</organism>
<accession>A0A060HBM4</accession>
<dbReference type="Proteomes" id="UP000027215">
    <property type="component" value="Chromosome"/>
</dbReference>
<dbReference type="KEGG" id="xfs:D934_09510"/>
<proteinExistence type="predicted"/>
<dbReference type="SUPFAM" id="SSF117070">
    <property type="entry name" value="LEA14-like"/>
    <property type="match status" value="1"/>
</dbReference>
<dbReference type="GeneID" id="93904671"/>
<protein>
    <recommendedName>
        <fullName evidence="3">Late embryogenesis abundant protein LEA-2 subgroup domain-containing protein</fullName>
    </recommendedName>
</protein>
<dbReference type="HOGENOM" id="CLU_139662_0_0_6"/>